<feature type="transmembrane region" description="Helical" evidence="1">
    <location>
        <begin position="12"/>
        <end position="28"/>
    </location>
</feature>
<accession>A0AA49GH29</accession>
<sequence length="60" mass="6634">MKEKIRNNAPSNAVYGLGFIGAVIYFILHAESFWAGALGLLKAMVWPAILIYKAFEYLAA</sequence>
<keyword evidence="1" id="KW-0472">Membrane</keyword>
<dbReference type="AlphaFoldDB" id="A0AA49GH29"/>
<organism evidence="2">
    <name type="scientific">Roseihalotalea indica</name>
    <dbReference type="NCBI Taxonomy" id="2867963"/>
    <lineage>
        <taxon>Bacteria</taxon>
        <taxon>Pseudomonadati</taxon>
        <taxon>Bacteroidota</taxon>
        <taxon>Cytophagia</taxon>
        <taxon>Cytophagales</taxon>
        <taxon>Catalimonadaceae</taxon>
        <taxon>Roseihalotalea</taxon>
    </lineage>
</organism>
<protein>
    <submittedName>
        <fullName evidence="2">Uncharacterized protein</fullName>
    </submittedName>
</protein>
<reference evidence="2" key="1">
    <citation type="journal article" date="2023" name="Comput. Struct. Biotechnol. J.">
        <title>Discovery of a novel marine Bacteroidetes with a rich repertoire of carbohydrate-active enzymes.</title>
        <authorList>
            <person name="Chen B."/>
            <person name="Liu G."/>
            <person name="Chen Q."/>
            <person name="Wang H."/>
            <person name="Liu L."/>
            <person name="Tang K."/>
        </authorList>
    </citation>
    <scope>NUCLEOTIDE SEQUENCE</scope>
    <source>
        <strain evidence="2">TK19036</strain>
    </source>
</reference>
<gene>
    <name evidence="2" type="ORF">K4G66_19670</name>
</gene>
<name>A0AA49GH29_9BACT</name>
<reference evidence="2" key="2">
    <citation type="journal article" date="2024" name="Antonie Van Leeuwenhoek">
        <title>Roseihalotalea indica gen. nov., sp. nov., a halophilic Bacteroidetes from mesopelagic Southwest Indian Ocean with higher carbohydrate metabolic potential.</title>
        <authorList>
            <person name="Chen B."/>
            <person name="Zhang M."/>
            <person name="Lin D."/>
            <person name="Ye J."/>
            <person name="Tang K."/>
        </authorList>
    </citation>
    <scope>NUCLEOTIDE SEQUENCE</scope>
    <source>
        <strain evidence="2">TK19036</strain>
    </source>
</reference>
<proteinExistence type="predicted"/>
<evidence type="ECO:0000313" key="2">
    <source>
        <dbReference type="EMBL" id="WKN34595.1"/>
    </source>
</evidence>
<keyword evidence="1" id="KW-1133">Transmembrane helix</keyword>
<keyword evidence="1" id="KW-0812">Transmembrane</keyword>
<evidence type="ECO:0000256" key="1">
    <source>
        <dbReference type="SAM" id="Phobius"/>
    </source>
</evidence>
<dbReference type="EMBL" id="CP120682">
    <property type="protein sequence ID" value="WKN34595.1"/>
    <property type="molecule type" value="Genomic_DNA"/>
</dbReference>
<feature type="transmembrane region" description="Helical" evidence="1">
    <location>
        <begin position="34"/>
        <end position="55"/>
    </location>
</feature>